<evidence type="ECO:0000313" key="1">
    <source>
        <dbReference type="EMBL" id="MPC35740.1"/>
    </source>
</evidence>
<accession>A0A5B7EMC9</accession>
<sequence>MVALCRTGSAQGCCEAPYPLPEDQSLTKLSETVSLLLDTVANLSSQVAAMAEEFKELWSRKEYCHTSPNTTVTFLSSLCMARFMLGE</sequence>
<reference evidence="1 2" key="1">
    <citation type="submission" date="2019-05" db="EMBL/GenBank/DDBJ databases">
        <title>Another draft genome of Portunus trituberculatus and its Hox gene families provides insights of decapod evolution.</title>
        <authorList>
            <person name="Jeong J.-H."/>
            <person name="Song I."/>
            <person name="Kim S."/>
            <person name="Choi T."/>
            <person name="Kim D."/>
            <person name="Ryu S."/>
            <person name="Kim W."/>
        </authorList>
    </citation>
    <scope>NUCLEOTIDE SEQUENCE [LARGE SCALE GENOMIC DNA]</scope>
    <source>
        <tissue evidence="1">Muscle</tissue>
    </source>
</reference>
<comment type="caution">
    <text evidence="1">The sequence shown here is derived from an EMBL/GenBank/DDBJ whole genome shotgun (WGS) entry which is preliminary data.</text>
</comment>
<dbReference type="EMBL" id="VSRR010003337">
    <property type="protein sequence ID" value="MPC35740.1"/>
    <property type="molecule type" value="Genomic_DNA"/>
</dbReference>
<name>A0A5B7EMC9_PORTR</name>
<proteinExistence type="predicted"/>
<dbReference type="AlphaFoldDB" id="A0A5B7EMC9"/>
<dbReference type="Proteomes" id="UP000324222">
    <property type="component" value="Unassembled WGS sequence"/>
</dbReference>
<gene>
    <name evidence="1" type="ORF">E2C01_029174</name>
</gene>
<organism evidence="1 2">
    <name type="scientific">Portunus trituberculatus</name>
    <name type="common">Swimming crab</name>
    <name type="synonym">Neptunus trituberculatus</name>
    <dbReference type="NCBI Taxonomy" id="210409"/>
    <lineage>
        <taxon>Eukaryota</taxon>
        <taxon>Metazoa</taxon>
        <taxon>Ecdysozoa</taxon>
        <taxon>Arthropoda</taxon>
        <taxon>Crustacea</taxon>
        <taxon>Multicrustacea</taxon>
        <taxon>Malacostraca</taxon>
        <taxon>Eumalacostraca</taxon>
        <taxon>Eucarida</taxon>
        <taxon>Decapoda</taxon>
        <taxon>Pleocyemata</taxon>
        <taxon>Brachyura</taxon>
        <taxon>Eubrachyura</taxon>
        <taxon>Portunoidea</taxon>
        <taxon>Portunidae</taxon>
        <taxon>Portuninae</taxon>
        <taxon>Portunus</taxon>
    </lineage>
</organism>
<evidence type="ECO:0000313" key="2">
    <source>
        <dbReference type="Proteomes" id="UP000324222"/>
    </source>
</evidence>
<protein>
    <submittedName>
        <fullName evidence="1">Uncharacterized protein</fullName>
    </submittedName>
</protein>
<keyword evidence="2" id="KW-1185">Reference proteome</keyword>